<organism evidence="1 2">
    <name type="scientific">Haematococcus lacustris</name>
    <name type="common">Green alga</name>
    <name type="synonym">Haematococcus pluvialis</name>
    <dbReference type="NCBI Taxonomy" id="44745"/>
    <lineage>
        <taxon>Eukaryota</taxon>
        <taxon>Viridiplantae</taxon>
        <taxon>Chlorophyta</taxon>
        <taxon>core chlorophytes</taxon>
        <taxon>Chlorophyceae</taxon>
        <taxon>CS clade</taxon>
        <taxon>Chlamydomonadales</taxon>
        <taxon>Haematococcaceae</taxon>
        <taxon>Haematococcus</taxon>
    </lineage>
</organism>
<sequence>MELGKAGRTVQHKVEDVKDAVDINTHNLGNKAERGFANAKKEIKHVAEDTKHALADTVVDAENKAHEVKVKGGRAVQRAAEKIGDTLHDTEVVAVKASRNVLDNIKGAATSVGRKMHLVADSTE</sequence>
<feature type="non-terminal residue" evidence="1">
    <location>
        <position position="124"/>
    </location>
</feature>
<keyword evidence="2" id="KW-1185">Reference proteome</keyword>
<dbReference type="EMBL" id="BLLF01005410">
    <property type="protein sequence ID" value="GFH31161.1"/>
    <property type="molecule type" value="Genomic_DNA"/>
</dbReference>
<dbReference type="Proteomes" id="UP000485058">
    <property type="component" value="Unassembled WGS sequence"/>
</dbReference>
<dbReference type="AlphaFoldDB" id="A0A6A0AFV5"/>
<accession>A0A6A0AFV5</accession>
<comment type="caution">
    <text evidence="1">The sequence shown here is derived from an EMBL/GenBank/DDBJ whole genome shotgun (WGS) entry which is preliminary data.</text>
</comment>
<gene>
    <name evidence="1" type="ORF">HaLaN_30145</name>
</gene>
<proteinExistence type="predicted"/>
<evidence type="ECO:0000313" key="1">
    <source>
        <dbReference type="EMBL" id="GFH31161.1"/>
    </source>
</evidence>
<evidence type="ECO:0000313" key="2">
    <source>
        <dbReference type="Proteomes" id="UP000485058"/>
    </source>
</evidence>
<reference evidence="1 2" key="1">
    <citation type="submission" date="2020-02" db="EMBL/GenBank/DDBJ databases">
        <title>Draft genome sequence of Haematococcus lacustris strain NIES-144.</title>
        <authorList>
            <person name="Morimoto D."/>
            <person name="Nakagawa S."/>
            <person name="Yoshida T."/>
            <person name="Sawayama S."/>
        </authorList>
    </citation>
    <scope>NUCLEOTIDE SEQUENCE [LARGE SCALE GENOMIC DNA]</scope>
    <source>
        <strain evidence="1 2">NIES-144</strain>
    </source>
</reference>
<protein>
    <submittedName>
        <fullName evidence="1">Uncharacterized protein</fullName>
    </submittedName>
</protein>
<name>A0A6A0AFV5_HAELA</name>